<dbReference type="PROSITE" id="PS00687">
    <property type="entry name" value="ALDEHYDE_DEHYDR_GLU"/>
    <property type="match status" value="1"/>
</dbReference>
<gene>
    <name evidence="6" type="ORF">GA0070618_4645</name>
</gene>
<dbReference type="InterPro" id="IPR016160">
    <property type="entry name" value="Ald_DH_CS_CYS"/>
</dbReference>
<dbReference type="EMBL" id="LT607413">
    <property type="protein sequence ID" value="SCF26692.1"/>
    <property type="molecule type" value="Genomic_DNA"/>
</dbReference>
<feature type="domain" description="Aldehyde dehydrogenase" evidence="5">
    <location>
        <begin position="26"/>
        <end position="486"/>
    </location>
</feature>
<feature type="active site" evidence="3">
    <location>
        <position position="260"/>
    </location>
</feature>
<dbReference type="InParanoid" id="A0A1C4Z0W5"/>
<dbReference type="PANTHER" id="PTHR43353:SF5">
    <property type="entry name" value="SUCCINATE-SEMIALDEHYDE DEHYDROGENASE, MITOCHONDRIAL"/>
    <property type="match status" value="1"/>
</dbReference>
<dbReference type="InterPro" id="IPR016162">
    <property type="entry name" value="Ald_DH_N"/>
</dbReference>
<name>A0A1C4Z0W5_MICEC</name>
<proteinExistence type="inferred from homology"/>
<evidence type="ECO:0000256" key="4">
    <source>
        <dbReference type="RuleBase" id="RU003345"/>
    </source>
</evidence>
<evidence type="ECO:0000256" key="3">
    <source>
        <dbReference type="PROSITE-ProRule" id="PRU10007"/>
    </source>
</evidence>
<dbReference type="Proteomes" id="UP000198253">
    <property type="component" value="Chromosome I"/>
</dbReference>
<dbReference type="Gene3D" id="3.40.309.10">
    <property type="entry name" value="Aldehyde Dehydrogenase, Chain A, domain 2"/>
    <property type="match status" value="1"/>
</dbReference>
<comment type="similarity">
    <text evidence="1 4">Belongs to the aldehyde dehydrogenase family.</text>
</comment>
<dbReference type="RefSeq" id="WP_088983500.1">
    <property type="nucleotide sequence ID" value="NZ_LT607413.1"/>
</dbReference>
<dbReference type="GO" id="GO:0016620">
    <property type="term" value="F:oxidoreductase activity, acting on the aldehyde or oxo group of donors, NAD or NADP as acceptor"/>
    <property type="evidence" value="ECO:0007669"/>
    <property type="project" value="InterPro"/>
</dbReference>
<sequence length="492" mass="50817">MSSRPADLVARLVGDRPGSWIDGAWTTSPDTFDVHDPATGATICAVADADADQATAAVAAAAAALDGWSSATGWQRFEVLSRATDLLGERVKAIAELISAETGKPLAEAVGEARNTVRFFEWFSHETLRLPGEAWSDVAPGRDALVLHEPIGVVLAITPWNFPAFMVACKVGAALAAGCTVVLKPAPQTPLTALAIARCFEEAGLPSGVLNVVVAGDPQRVSDALLDSPEVACVSLTGSRRVGELVMRKAASSIKRVLLELGGNAAAVVLPDADVAQTARDLVRARFLNSGQACMAANRVYVVESKAGDLVAELTAAVDRIVLGDPRDPATTMGPLIDHAAVGRIEAQVAEAVAGGATVVAGGARTAENEASAFLAPTLLTAEGKSQPAVIGEEFFGPVLSVIRCVDVDEAVRLANATEYGLAAYVFGGDQAAATAVARRLKAGSVGVNAPLVSEPALPFGGMRSSGLGRERGRLGVEEYLETKTVQMPAVR</sequence>
<dbReference type="Pfam" id="PF00171">
    <property type="entry name" value="Aldedh"/>
    <property type="match status" value="1"/>
</dbReference>
<dbReference type="InterPro" id="IPR016161">
    <property type="entry name" value="Ald_DH/histidinol_DH"/>
</dbReference>
<evidence type="ECO:0000313" key="7">
    <source>
        <dbReference type="Proteomes" id="UP000198253"/>
    </source>
</evidence>
<dbReference type="AlphaFoldDB" id="A0A1C4Z0W5"/>
<protein>
    <submittedName>
        <fullName evidence="6">Succinate-semialdehyde dehydrogenase / glutarate-semialdehyde dehydrogenase</fullName>
    </submittedName>
</protein>
<dbReference type="InterPro" id="IPR016163">
    <property type="entry name" value="Ald_DH_C"/>
</dbReference>
<dbReference type="OrthoDB" id="9812625at2"/>
<dbReference type="InterPro" id="IPR015590">
    <property type="entry name" value="Aldehyde_DH_dom"/>
</dbReference>
<evidence type="ECO:0000259" key="5">
    <source>
        <dbReference type="Pfam" id="PF00171"/>
    </source>
</evidence>
<evidence type="ECO:0000256" key="2">
    <source>
        <dbReference type="ARBA" id="ARBA00023002"/>
    </source>
</evidence>
<dbReference type="FunFam" id="3.40.605.10:FF:000007">
    <property type="entry name" value="NAD/NADP-dependent betaine aldehyde dehydrogenase"/>
    <property type="match status" value="1"/>
</dbReference>
<accession>A0A1C4Z0W5</accession>
<keyword evidence="7" id="KW-1185">Reference proteome</keyword>
<organism evidence="6 7">
    <name type="scientific">Micromonospora echinospora</name>
    <name type="common">Micromonospora purpurea</name>
    <dbReference type="NCBI Taxonomy" id="1877"/>
    <lineage>
        <taxon>Bacteria</taxon>
        <taxon>Bacillati</taxon>
        <taxon>Actinomycetota</taxon>
        <taxon>Actinomycetes</taxon>
        <taxon>Micromonosporales</taxon>
        <taxon>Micromonosporaceae</taxon>
        <taxon>Micromonospora</taxon>
    </lineage>
</organism>
<dbReference type="Gene3D" id="3.40.605.10">
    <property type="entry name" value="Aldehyde Dehydrogenase, Chain A, domain 1"/>
    <property type="match status" value="1"/>
</dbReference>
<dbReference type="PROSITE" id="PS00070">
    <property type="entry name" value="ALDEHYDE_DEHYDR_CYS"/>
    <property type="match status" value="1"/>
</dbReference>
<dbReference type="InterPro" id="IPR050740">
    <property type="entry name" value="Aldehyde_DH_Superfamily"/>
</dbReference>
<dbReference type="InterPro" id="IPR029510">
    <property type="entry name" value="Ald_DH_CS_GLU"/>
</dbReference>
<evidence type="ECO:0000256" key="1">
    <source>
        <dbReference type="ARBA" id="ARBA00009986"/>
    </source>
</evidence>
<reference evidence="7" key="1">
    <citation type="submission" date="2016-06" db="EMBL/GenBank/DDBJ databases">
        <authorList>
            <person name="Varghese N."/>
            <person name="Submissions Spin"/>
        </authorList>
    </citation>
    <scope>NUCLEOTIDE SEQUENCE [LARGE SCALE GENOMIC DNA]</scope>
    <source>
        <strain evidence="7">DSM 43816</strain>
    </source>
</reference>
<dbReference type="PANTHER" id="PTHR43353">
    <property type="entry name" value="SUCCINATE-SEMIALDEHYDE DEHYDROGENASE, MITOCHONDRIAL"/>
    <property type="match status" value="1"/>
</dbReference>
<keyword evidence="2 4" id="KW-0560">Oxidoreductase</keyword>
<evidence type="ECO:0000313" key="6">
    <source>
        <dbReference type="EMBL" id="SCF26692.1"/>
    </source>
</evidence>
<dbReference type="SUPFAM" id="SSF53720">
    <property type="entry name" value="ALDH-like"/>
    <property type="match status" value="1"/>
</dbReference>